<dbReference type="GO" id="GO:0004729">
    <property type="term" value="F:oxygen-dependent protoporphyrinogen oxidase activity"/>
    <property type="evidence" value="ECO:0007669"/>
    <property type="project" value="UniProtKB-UniRule"/>
</dbReference>
<dbReference type="EC" id="1.3.3.4" evidence="4 11"/>
<comment type="subcellular location">
    <subcellularLocation>
        <location evidence="11">Mitochondrion inner membrane</location>
    </subcellularLocation>
</comment>
<dbReference type="AlphaFoldDB" id="A0A3N2PLS5"/>
<keyword evidence="14" id="KW-1185">Reference proteome</keyword>
<keyword evidence="5 11" id="KW-0285">Flavoprotein</keyword>
<dbReference type="EMBL" id="ML119061">
    <property type="protein sequence ID" value="ROT35468.1"/>
    <property type="molecule type" value="Genomic_DNA"/>
</dbReference>
<evidence type="ECO:0000256" key="8">
    <source>
        <dbReference type="ARBA" id="ARBA00023133"/>
    </source>
</evidence>
<reference evidence="13 14" key="1">
    <citation type="journal article" date="2018" name="Mol. Ecol.">
        <title>The obligate alkalophilic soda-lake fungus Sodiomyces alkalinus has shifted to a protein diet.</title>
        <authorList>
            <person name="Grum-Grzhimaylo A.A."/>
            <person name="Falkoski D.L."/>
            <person name="van den Heuvel J."/>
            <person name="Valero-Jimenez C.A."/>
            <person name="Min B."/>
            <person name="Choi I.G."/>
            <person name="Lipzen A."/>
            <person name="Daum C.G."/>
            <person name="Aanen D.K."/>
            <person name="Tsang A."/>
            <person name="Henrissat B."/>
            <person name="Bilanenko E.N."/>
            <person name="de Vries R.P."/>
            <person name="van Kan J.A.L."/>
            <person name="Grigoriev I.V."/>
            <person name="Debets A.J.M."/>
        </authorList>
    </citation>
    <scope>NUCLEOTIDE SEQUENCE [LARGE SCALE GENOMIC DNA]</scope>
    <source>
        <strain evidence="13 14">F11</strain>
    </source>
</reference>
<keyword evidence="9 11" id="KW-0627">Porphyrin biosynthesis</keyword>
<comment type="function">
    <text evidence="1 11">Catalyzes the 6-electron oxidation of protoporphyrinogen-IX to form protoporphyrin-IX.</text>
</comment>
<dbReference type="UniPathway" id="UPA00251">
    <property type="reaction ID" value="UER00324"/>
</dbReference>
<dbReference type="NCBIfam" id="TIGR00562">
    <property type="entry name" value="proto_IX_ox"/>
    <property type="match status" value="1"/>
</dbReference>
<dbReference type="STRING" id="1314773.A0A3N2PLS5"/>
<dbReference type="OrthoDB" id="438553at2759"/>
<dbReference type="PANTHER" id="PTHR42923:SF3">
    <property type="entry name" value="PROTOPORPHYRINOGEN OXIDASE"/>
    <property type="match status" value="1"/>
</dbReference>
<comment type="catalytic activity">
    <reaction evidence="10 11">
        <text>protoporphyrinogen IX + 3 O2 = protoporphyrin IX + 3 H2O2</text>
        <dbReference type="Rhea" id="RHEA:25576"/>
        <dbReference type="ChEBI" id="CHEBI:15379"/>
        <dbReference type="ChEBI" id="CHEBI:16240"/>
        <dbReference type="ChEBI" id="CHEBI:57306"/>
        <dbReference type="ChEBI" id="CHEBI:57307"/>
        <dbReference type="EC" id="1.3.3.4"/>
    </reaction>
</comment>
<evidence type="ECO:0000313" key="13">
    <source>
        <dbReference type="EMBL" id="ROT35468.1"/>
    </source>
</evidence>
<evidence type="ECO:0000256" key="7">
    <source>
        <dbReference type="ARBA" id="ARBA00023002"/>
    </source>
</evidence>
<accession>A0A3N2PLS5</accession>
<evidence type="ECO:0000256" key="3">
    <source>
        <dbReference type="ARBA" id="ARBA00010551"/>
    </source>
</evidence>
<gene>
    <name evidence="13" type="ORF">SODALDRAFT_283686</name>
</gene>
<evidence type="ECO:0000256" key="4">
    <source>
        <dbReference type="ARBA" id="ARBA00012867"/>
    </source>
</evidence>
<comment type="cofactor">
    <cofactor evidence="11">
        <name>FAD</name>
        <dbReference type="ChEBI" id="CHEBI:57692"/>
    </cofactor>
    <text evidence="11">Binds 1 FAD per subunit.</text>
</comment>
<sequence length="604" mass="65720">MFSRASTSAAHGARSVHLVSRGCRPLAAAASSPVPGGVFASVSVTAERCYSTEVSGGNVKNIAVIGGGITGLSTAHHLAKFAPKGTSITLYEGSARLGGWLDTQKVEFTHDGKKKSIQFERGPRTLRSYASETWRLDDLVIYGLLLDLGIEPSFHHVSGRYFCLDGKIVSPTMANLLADQKLRKVWLPVLKAWFRMKRKRLGTFDAMQSKQPPKDMSVGEFIRMLGGKSPLLDQLVSGGLHGIWGGDIDRLSMPMVLPKFWYNFWYKESRSNIHLPESETRLLHYLLADGADEVRAQEIVRLVKQSRKGNLMTLPGGMSSLPKAIAENLGQMSDVTINLGQPVTGLEYDESNDQILLSTSKTTSPMRYDKVISTINAKHLYQIAPAELPSLAGSESVTITAVNLFYPKEGLNHPYRGLGYLVPRNDESYHDKNGLLGVFFDSDALPNAAAEPKGTKLFVLLRGSHAEADAVATARAVLRDHLGINPSEPCVALARVNADCLPQHNVGHRDRMAKADAELASAFRGRLAVAGPSYAGVGIAGSIRAGFDIASHTLGALEGHVGSTGLAEFGEHDVTPVDYLSRESLAWIGRRVRPETPLWWHLIR</sequence>
<dbReference type="SUPFAM" id="SSF51905">
    <property type="entry name" value="FAD/NAD(P)-binding domain"/>
    <property type="match status" value="1"/>
</dbReference>
<evidence type="ECO:0000256" key="9">
    <source>
        <dbReference type="ARBA" id="ARBA00023244"/>
    </source>
</evidence>
<organism evidence="13 14">
    <name type="scientific">Sodiomyces alkalinus (strain CBS 110278 / VKM F-3762 / F11)</name>
    <name type="common">Alkaliphilic filamentous fungus</name>
    <dbReference type="NCBI Taxonomy" id="1314773"/>
    <lineage>
        <taxon>Eukaryota</taxon>
        <taxon>Fungi</taxon>
        <taxon>Dikarya</taxon>
        <taxon>Ascomycota</taxon>
        <taxon>Pezizomycotina</taxon>
        <taxon>Sordariomycetes</taxon>
        <taxon>Hypocreomycetidae</taxon>
        <taxon>Glomerellales</taxon>
        <taxon>Plectosphaerellaceae</taxon>
        <taxon>Sodiomyces</taxon>
    </lineage>
</organism>
<evidence type="ECO:0000256" key="1">
    <source>
        <dbReference type="ARBA" id="ARBA00002600"/>
    </source>
</evidence>
<dbReference type="GO" id="GO:0005743">
    <property type="term" value="C:mitochondrial inner membrane"/>
    <property type="evidence" value="ECO:0007669"/>
    <property type="project" value="UniProtKB-SubCell"/>
</dbReference>
<evidence type="ECO:0000259" key="12">
    <source>
        <dbReference type="Pfam" id="PF01593"/>
    </source>
</evidence>
<evidence type="ECO:0000256" key="2">
    <source>
        <dbReference type="ARBA" id="ARBA00005073"/>
    </source>
</evidence>
<dbReference type="Pfam" id="PF01593">
    <property type="entry name" value="Amino_oxidase"/>
    <property type="match status" value="1"/>
</dbReference>
<keyword evidence="6 11" id="KW-0274">FAD</keyword>
<evidence type="ECO:0000256" key="11">
    <source>
        <dbReference type="RuleBase" id="RU367069"/>
    </source>
</evidence>
<dbReference type="InterPro" id="IPR050464">
    <property type="entry name" value="Zeta_carotene_desat/Oxidored"/>
</dbReference>
<dbReference type="Proteomes" id="UP000272025">
    <property type="component" value="Unassembled WGS sequence"/>
</dbReference>
<feature type="domain" description="Amine oxidase" evidence="12">
    <location>
        <begin position="69"/>
        <end position="550"/>
    </location>
</feature>
<comment type="pathway">
    <text evidence="2 11">Porphyrin-containing compound metabolism; protoporphyrin-IX biosynthesis; protoporphyrin-IX from protoporphyrinogen-IX: step 1/1.</text>
</comment>
<evidence type="ECO:0000256" key="5">
    <source>
        <dbReference type="ARBA" id="ARBA00022630"/>
    </source>
</evidence>
<keyword evidence="7 11" id="KW-0560">Oxidoreductase</keyword>
<dbReference type="SUPFAM" id="SSF54373">
    <property type="entry name" value="FAD-linked reductases, C-terminal domain"/>
    <property type="match status" value="1"/>
</dbReference>
<dbReference type="RefSeq" id="XP_028463274.1">
    <property type="nucleotide sequence ID" value="XM_028608423.1"/>
</dbReference>
<evidence type="ECO:0000256" key="10">
    <source>
        <dbReference type="ARBA" id="ARBA00047554"/>
    </source>
</evidence>
<dbReference type="InterPro" id="IPR004572">
    <property type="entry name" value="Protoporphyrinogen_oxidase"/>
</dbReference>
<dbReference type="GO" id="GO:0006782">
    <property type="term" value="P:protoporphyrinogen IX biosynthetic process"/>
    <property type="evidence" value="ECO:0007669"/>
    <property type="project" value="UniProtKB-UniRule"/>
</dbReference>
<evidence type="ECO:0000256" key="6">
    <source>
        <dbReference type="ARBA" id="ARBA00022827"/>
    </source>
</evidence>
<proteinExistence type="inferred from homology"/>
<evidence type="ECO:0000313" key="14">
    <source>
        <dbReference type="Proteomes" id="UP000272025"/>
    </source>
</evidence>
<keyword evidence="8 11" id="KW-0350">Heme biosynthesis</keyword>
<dbReference type="GeneID" id="39576901"/>
<dbReference type="InterPro" id="IPR002937">
    <property type="entry name" value="Amino_oxidase"/>
</dbReference>
<dbReference type="PANTHER" id="PTHR42923">
    <property type="entry name" value="PROTOPORPHYRINOGEN OXIDASE"/>
    <property type="match status" value="1"/>
</dbReference>
<name>A0A3N2PLS5_SODAK</name>
<dbReference type="InterPro" id="IPR036188">
    <property type="entry name" value="FAD/NAD-bd_sf"/>
</dbReference>
<comment type="similarity">
    <text evidence="3 11">Belongs to the protoporphyrinogen/coproporphyrinogen oxidase family. Protoporphyrinogen oxidase subfamily.</text>
</comment>
<protein>
    <recommendedName>
        <fullName evidence="4 11">Protoporphyrinogen oxidase</fullName>
        <ecNumber evidence="4 11">1.3.3.4</ecNumber>
    </recommendedName>
</protein>
<dbReference type="Gene3D" id="3.50.50.60">
    <property type="entry name" value="FAD/NAD(P)-binding domain"/>
    <property type="match status" value="1"/>
</dbReference>